<accession>A0ABN9QE19</accession>
<keyword evidence="2" id="KW-1185">Reference proteome</keyword>
<dbReference type="Proteomes" id="UP001189429">
    <property type="component" value="Unassembled WGS sequence"/>
</dbReference>
<organism evidence="1 2">
    <name type="scientific">Prorocentrum cordatum</name>
    <dbReference type="NCBI Taxonomy" id="2364126"/>
    <lineage>
        <taxon>Eukaryota</taxon>
        <taxon>Sar</taxon>
        <taxon>Alveolata</taxon>
        <taxon>Dinophyceae</taxon>
        <taxon>Prorocentrales</taxon>
        <taxon>Prorocentraceae</taxon>
        <taxon>Prorocentrum</taxon>
    </lineage>
</organism>
<evidence type="ECO:0000313" key="1">
    <source>
        <dbReference type="EMBL" id="CAK0804164.1"/>
    </source>
</evidence>
<dbReference type="EMBL" id="CAUYUJ010003178">
    <property type="protein sequence ID" value="CAK0804164.1"/>
    <property type="molecule type" value="Genomic_DNA"/>
</dbReference>
<comment type="caution">
    <text evidence="1">The sequence shown here is derived from an EMBL/GenBank/DDBJ whole genome shotgun (WGS) entry which is preliminary data.</text>
</comment>
<gene>
    <name evidence="1" type="ORF">PCOR1329_LOCUS11068</name>
</gene>
<reference evidence="1" key="1">
    <citation type="submission" date="2023-10" db="EMBL/GenBank/DDBJ databases">
        <authorList>
            <person name="Chen Y."/>
            <person name="Shah S."/>
            <person name="Dougan E. K."/>
            <person name="Thang M."/>
            <person name="Chan C."/>
        </authorList>
    </citation>
    <scope>NUCLEOTIDE SEQUENCE [LARGE SCALE GENOMIC DNA]</scope>
</reference>
<evidence type="ECO:0000313" key="2">
    <source>
        <dbReference type="Proteomes" id="UP001189429"/>
    </source>
</evidence>
<proteinExistence type="predicted"/>
<name>A0ABN9QE19_9DINO</name>
<sequence length="122" mass="13389">MGLSWTDTRGDRVYPVRVGRGSPPPIRQKSYVRGIAHGLVKNDIGSKGAQRGSMKLGSKHFQGQLYLTENDEPWELVSVKEAGDGKSLDIMSNVAHLIHFGVGKSRVESIGERAQLKLECSE</sequence>
<protein>
    <submittedName>
        <fullName evidence="1">Uncharacterized protein</fullName>
    </submittedName>
</protein>